<accession>A0A6G1IHY8</accession>
<keyword evidence="2" id="KW-1185">Reference proteome</keyword>
<gene>
    <name evidence="1" type="ORF">K458DRAFT_436373</name>
</gene>
<evidence type="ECO:0000313" key="1">
    <source>
        <dbReference type="EMBL" id="KAF2677745.1"/>
    </source>
</evidence>
<protein>
    <submittedName>
        <fullName evidence="1">Uncharacterized protein</fullName>
    </submittedName>
</protein>
<organism evidence="1 2">
    <name type="scientific">Lentithecium fluviatile CBS 122367</name>
    <dbReference type="NCBI Taxonomy" id="1168545"/>
    <lineage>
        <taxon>Eukaryota</taxon>
        <taxon>Fungi</taxon>
        <taxon>Dikarya</taxon>
        <taxon>Ascomycota</taxon>
        <taxon>Pezizomycotina</taxon>
        <taxon>Dothideomycetes</taxon>
        <taxon>Pleosporomycetidae</taxon>
        <taxon>Pleosporales</taxon>
        <taxon>Massarineae</taxon>
        <taxon>Lentitheciaceae</taxon>
        <taxon>Lentithecium</taxon>
    </lineage>
</organism>
<name>A0A6G1IHY8_9PLEO</name>
<sequence length="150" mass="17437">MRRMTSEGKHFSRTECDVLCGPPNRATLHTISSIVGRCLFHKNPSQYAVLDEVVALAPSCTPRALRCLDRHDRHLARSPRMRSMIWPITRRVHRNWTENTRDKLAETQGYWKPRPTAPESLPCLLRLEGLRTSHLATPPRRLQHRCRRQG</sequence>
<reference evidence="1" key="1">
    <citation type="journal article" date="2020" name="Stud. Mycol.">
        <title>101 Dothideomycetes genomes: a test case for predicting lifestyles and emergence of pathogens.</title>
        <authorList>
            <person name="Haridas S."/>
            <person name="Albert R."/>
            <person name="Binder M."/>
            <person name="Bloem J."/>
            <person name="Labutti K."/>
            <person name="Salamov A."/>
            <person name="Andreopoulos B."/>
            <person name="Baker S."/>
            <person name="Barry K."/>
            <person name="Bills G."/>
            <person name="Bluhm B."/>
            <person name="Cannon C."/>
            <person name="Castanera R."/>
            <person name="Culley D."/>
            <person name="Daum C."/>
            <person name="Ezra D."/>
            <person name="Gonzalez J."/>
            <person name="Henrissat B."/>
            <person name="Kuo A."/>
            <person name="Liang C."/>
            <person name="Lipzen A."/>
            <person name="Lutzoni F."/>
            <person name="Magnuson J."/>
            <person name="Mondo S."/>
            <person name="Nolan M."/>
            <person name="Ohm R."/>
            <person name="Pangilinan J."/>
            <person name="Park H.-J."/>
            <person name="Ramirez L."/>
            <person name="Alfaro M."/>
            <person name="Sun H."/>
            <person name="Tritt A."/>
            <person name="Yoshinaga Y."/>
            <person name="Zwiers L.-H."/>
            <person name="Turgeon B."/>
            <person name="Goodwin S."/>
            <person name="Spatafora J."/>
            <person name="Crous P."/>
            <person name="Grigoriev I."/>
        </authorList>
    </citation>
    <scope>NUCLEOTIDE SEQUENCE</scope>
    <source>
        <strain evidence="1">CBS 122367</strain>
    </source>
</reference>
<evidence type="ECO:0000313" key="2">
    <source>
        <dbReference type="Proteomes" id="UP000799291"/>
    </source>
</evidence>
<proteinExistence type="predicted"/>
<dbReference type="AlphaFoldDB" id="A0A6G1IHY8"/>
<dbReference type="EMBL" id="MU005619">
    <property type="protein sequence ID" value="KAF2677745.1"/>
    <property type="molecule type" value="Genomic_DNA"/>
</dbReference>
<dbReference type="Proteomes" id="UP000799291">
    <property type="component" value="Unassembled WGS sequence"/>
</dbReference>